<dbReference type="Gene3D" id="2.60.120.200">
    <property type="match status" value="2"/>
</dbReference>
<keyword evidence="2" id="KW-0732">Signal</keyword>
<accession>A0A814LVJ0</accession>
<evidence type="ECO:0000259" key="3">
    <source>
        <dbReference type="PROSITE" id="PS50060"/>
    </source>
</evidence>
<keyword evidence="1" id="KW-0472">Membrane</keyword>
<comment type="caution">
    <text evidence="4">The sequence shown here is derived from an EMBL/GenBank/DDBJ whole genome shotgun (WGS) entry which is preliminary data.</text>
</comment>
<sequence length="581" mass="65327">MVTIIGLLVISLISTLSSEAFYCDFEKSCEDFVFDSHWMVQNVSSHIDHTYQNLSGHYITYTNASVSQPLPIIRTQSIELGPNETICITHWMWSIKDGAVDFDINYAQGDDLQSQSPGAHIGYPMSDSDWSGGTIGIPYILSDHFYLLLKFTSMTSPLDIDDLSLSICPSSQSRPPTTIVFDCDFDKTLCPELKSLSNYSYTWSIIEAQQAQNYTSTAPSIDYSIGNKTGHYIWLNNLDSLQFGGVGNLQTPIFRFKQSDPAFCLNFQYYGFGASIQLNKLAVFALSEENEMSVQQVWPVNPINYIYTNNRWSWAFAPLPLGNFSLLFHMDSQYEVGGSFAIDSISIRSCDYNSKWFSPTSRLKFTCDFDSSSDPSCGIQNDYTDLSSQSVINTTIQSPNTISDLELGPRQASGWSGSRFFYWSRSENTSTNLTTGYFKTPLIETNRDICIRFSYFVNSTDVQPNQKNTKIDIAANGCAVSTVWSNELDDSFGWQLVQQRLPNCASTESIYFRITQKRPTRVAVAFDDIEIAQCGTIDVLTTTTPSSSTTDVNKSSSNYINIILLITVLLLILNMHFEYYN</sequence>
<feature type="domain" description="MAM" evidence="3">
    <location>
        <begin position="181"/>
        <end position="352"/>
    </location>
</feature>
<feature type="signal peptide" evidence="2">
    <location>
        <begin position="1"/>
        <end position="20"/>
    </location>
</feature>
<dbReference type="InterPro" id="IPR000998">
    <property type="entry name" value="MAM_dom"/>
</dbReference>
<evidence type="ECO:0000313" key="6">
    <source>
        <dbReference type="Proteomes" id="UP000663860"/>
    </source>
</evidence>
<reference evidence="4" key="1">
    <citation type="submission" date="2021-02" db="EMBL/GenBank/DDBJ databases">
        <authorList>
            <person name="Nowell W R."/>
        </authorList>
    </citation>
    <scope>NUCLEOTIDE SEQUENCE</scope>
</reference>
<keyword evidence="1" id="KW-1133">Transmembrane helix</keyword>
<protein>
    <recommendedName>
        <fullName evidence="3">MAM domain-containing protein</fullName>
    </recommendedName>
</protein>
<evidence type="ECO:0000256" key="1">
    <source>
        <dbReference type="SAM" id="Phobius"/>
    </source>
</evidence>
<keyword evidence="1" id="KW-0812">Transmembrane</keyword>
<dbReference type="AlphaFoldDB" id="A0A814LVJ0"/>
<gene>
    <name evidence="4" type="ORF">IZO911_LOCUS21410</name>
    <name evidence="5" type="ORF">KXQ929_LOCUS28003</name>
</gene>
<dbReference type="Pfam" id="PF00629">
    <property type="entry name" value="MAM"/>
    <property type="match status" value="2"/>
</dbReference>
<feature type="transmembrane region" description="Helical" evidence="1">
    <location>
        <begin position="559"/>
        <end position="577"/>
    </location>
</feature>
<feature type="domain" description="MAM" evidence="3">
    <location>
        <begin position="365"/>
        <end position="536"/>
    </location>
</feature>
<evidence type="ECO:0000256" key="2">
    <source>
        <dbReference type="SAM" id="SignalP"/>
    </source>
</evidence>
<dbReference type="Proteomes" id="UP000663868">
    <property type="component" value="Unassembled WGS sequence"/>
</dbReference>
<evidence type="ECO:0000313" key="5">
    <source>
        <dbReference type="EMBL" id="CAF3992756.1"/>
    </source>
</evidence>
<dbReference type="EMBL" id="CAJOBB010002712">
    <property type="protein sequence ID" value="CAF3992756.1"/>
    <property type="molecule type" value="Genomic_DNA"/>
</dbReference>
<dbReference type="GO" id="GO:0016020">
    <property type="term" value="C:membrane"/>
    <property type="evidence" value="ECO:0007669"/>
    <property type="project" value="InterPro"/>
</dbReference>
<feature type="chain" id="PRO_5036225202" description="MAM domain-containing protein" evidence="2">
    <location>
        <begin position="21"/>
        <end position="581"/>
    </location>
</feature>
<dbReference type="InterPro" id="IPR013320">
    <property type="entry name" value="ConA-like_dom_sf"/>
</dbReference>
<organism evidence="4 6">
    <name type="scientific">Adineta steineri</name>
    <dbReference type="NCBI Taxonomy" id="433720"/>
    <lineage>
        <taxon>Eukaryota</taxon>
        <taxon>Metazoa</taxon>
        <taxon>Spiralia</taxon>
        <taxon>Gnathifera</taxon>
        <taxon>Rotifera</taxon>
        <taxon>Eurotatoria</taxon>
        <taxon>Bdelloidea</taxon>
        <taxon>Adinetida</taxon>
        <taxon>Adinetidae</taxon>
        <taxon>Adineta</taxon>
    </lineage>
</organism>
<name>A0A814LVJ0_9BILA</name>
<dbReference type="EMBL" id="CAJNOE010000230">
    <property type="protein sequence ID" value="CAF1070886.1"/>
    <property type="molecule type" value="Genomic_DNA"/>
</dbReference>
<dbReference type="PROSITE" id="PS50060">
    <property type="entry name" value="MAM_2"/>
    <property type="match status" value="2"/>
</dbReference>
<evidence type="ECO:0000313" key="4">
    <source>
        <dbReference type="EMBL" id="CAF1070886.1"/>
    </source>
</evidence>
<dbReference type="Proteomes" id="UP000663860">
    <property type="component" value="Unassembled WGS sequence"/>
</dbReference>
<proteinExistence type="predicted"/>
<dbReference type="SUPFAM" id="SSF49899">
    <property type="entry name" value="Concanavalin A-like lectins/glucanases"/>
    <property type="match status" value="2"/>
</dbReference>